<organism evidence="2 3">
    <name type="scientific">Gilvirhabdus luticola</name>
    <dbReference type="NCBI Taxonomy" id="3079858"/>
    <lineage>
        <taxon>Bacteria</taxon>
        <taxon>Pseudomonadati</taxon>
        <taxon>Bacteroidota</taxon>
        <taxon>Flavobacteriia</taxon>
        <taxon>Flavobacteriales</taxon>
        <taxon>Flavobacteriaceae</taxon>
        <taxon>Gilvirhabdus</taxon>
    </lineage>
</organism>
<protein>
    <submittedName>
        <fullName evidence="2">DUF6090 family protein</fullName>
    </submittedName>
</protein>
<keyword evidence="1" id="KW-1133">Transmembrane helix</keyword>
<dbReference type="EMBL" id="JAWHTF010000002">
    <property type="protein sequence ID" value="MDU8885605.1"/>
    <property type="molecule type" value="Genomic_DNA"/>
</dbReference>
<comment type="caution">
    <text evidence="2">The sequence shown here is derived from an EMBL/GenBank/DDBJ whole genome shotgun (WGS) entry which is preliminary data.</text>
</comment>
<evidence type="ECO:0000313" key="2">
    <source>
        <dbReference type="EMBL" id="MDU8885605.1"/>
    </source>
</evidence>
<sequence>MIKFFRAIRQNLLNEGKTAKYFKYAIGEIVLVVIGILIALSINNWNEKRKIIIKERSYIQSIYKDLKNDIKKINVCRTMLSNHYNIGIEVLKAIEQKDLQIMDSIKIATYLGWDLSEVLPVDRDENTWDGLKILGKETYLINDSLTSQLNKFYAHYDTQIVRFNQLPKKARQELRELTGNCHNSEGLEVIYKNGVDFYGASSPYTRHCILSIENSSKVVGIIVMSSIVHLRIYEKLINNAESVNSYLEANYSQELNLK</sequence>
<gene>
    <name evidence="2" type="ORF">RXV94_05500</name>
</gene>
<keyword evidence="1" id="KW-0472">Membrane</keyword>
<keyword evidence="3" id="KW-1185">Reference proteome</keyword>
<keyword evidence="1" id="KW-0812">Transmembrane</keyword>
<evidence type="ECO:0000313" key="3">
    <source>
        <dbReference type="Proteomes" id="UP001268651"/>
    </source>
</evidence>
<evidence type="ECO:0000256" key="1">
    <source>
        <dbReference type="SAM" id="Phobius"/>
    </source>
</evidence>
<dbReference type="RefSeq" id="WP_316661495.1">
    <property type="nucleotide sequence ID" value="NZ_JAWHTF010000002.1"/>
</dbReference>
<dbReference type="InterPro" id="IPR045749">
    <property type="entry name" value="DUF6090"/>
</dbReference>
<dbReference type="Proteomes" id="UP001268651">
    <property type="component" value="Unassembled WGS sequence"/>
</dbReference>
<reference evidence="2 3" key="1">
    <citation type="submission" date="2023-10" db="EMBL/GenBank/DDBJ databases">
        <title>Marimonas sp. nov. isolated from tidal mud flat.</title>
        <authorList>
            <person name="Jaincy N.J."/>
            <person name="Srinivasan S."/>
            <person name="Lee S.-S."/>
        </authorList>
    </citation>
    <scope>NUCLEOTIDE SEQUENCE [LARGE SCALE GENOMIC DNA]</scope>
    <source>
        <strain evidence="2 3">MJ-SS3</strain>
    </source>
</reference>
<proteinExistence type="predicted"/>
<feature type="transmembrane region" description="Helical" evidence="1">
    <location>
        <begin position="21"/>
        <end position="42"/>
    </location>
</feature>
<name>A0ABU3U5B3_9FLAO</name>
<accession>A0ABU3U5B3</accession>
<dbReference type="Pfam" id="PF19578">
    <property type="entry name" value="DUF6090"/>
    <property type="match status" value="1"/>
</dbReference>